<evidence type="ECO:0000256" key="9">
    <source>
        <dbReference type="ARBA" id="ARBA00023211"/>
    </source>
</evidence>
<reference evidence="15" key="3">
    <citation type="submission" date="2025-09" db="UniProtKB">
        <authorList>
            <consortium name="Ensembl"/>
        </authorList>
    </citation>
    <scope>IDENTIFICATION</scope>
</reference>
<evidence type="ECO:0000256" key="5">
    <source>
        <dbReference type="ARBA" id="ARBA00022723"/>
    </source>
</evidence>
<dbReference type="EC" id="1.1.1.42" evidence="10"/>
<feature type="binding site" evidence="13">
    <location>
        <position position="259"/>
    </location>
    <ligand>
        <name>NADP(+)</name>
        <dbReference type="ChEBI" id="CHEBI:58349"/>
    </ligand>
</feature>
<dbReference type="PANTHER" id="PTHR11822">
    <property type="entry name" value="NADP-SPECIFIC ISOCITRATE DEHYDROGENASE"/>
    <property type="match status" value="1"/>
</dbReference>
<dbReference type="Gene3D" id="3.40.718.10">
    <property type="entry name" value="Isopropylmalate Dehydrogenase"/>
    <property type="match status" value="1"/>
</dbReference>
<evidence type="ECO:0000256" key="4">
    <source>
        <dbReference type="ARBA" id="ARBA00022532"/>
    </source>
</evidence>
<reference evidence="15" key="2">
    <citation type="submission" date="2025-08" db="UniProtKB">
        <authorList>
            <consortium name="Ensembl"/>
        </authorList>
    </citation>
    <scope>IDENTIFICATION</scope>
</reference>
<dbReference type="PROSITE" id="PS00470">
    <property type="entry name" value="IDH_IMDH"/>
    <property type="match status" value="1"/>
</dbReference>
<feature type="domain" description="Isopropylmalate dehydrogenase-like" evidence="14">
    <location>
        <begin position="9"/>
        <end position="400"/>
    </location>
</feature>
<dbReference type="GO" id="GO:0000287">
    <property type="term" value="F:magnesium ion binding"/>
    <property type="evidence" value="ECO:0007669"/>
    <property type="project" value="InterPro"/>
</dbReference>
<keyword evidence="5 10" id="KW-0479">Metal-binding</keyword>
<dbReference type="GO" id="GO:0004450">
    <property type="term" value="F:isocitrate dehydrogenase (NADP+) activity"/>
    <property type="evidence" value="ECO:0007669"/>
    <property type="project" value="UniProtKB-EC"/>
</dbReference>
<evidence type="ECO:0000313" key="16">
    <source>
        <dbReference type="Proteomes" id="UP000694580"/>
    </source>
</evidence>
<feature type="binding site" evidence="13">
    <location>
        <begin position="75"/>
        <end position="77"/>
    </location>
    <ligand>
        <name>NADP(+)</name>
        <dbReference type="ChEBI" id="CHEBI:58349"/>
    </ligand>
</feature>
<evidence type="ECO:0000256" key="1">
    <source>
        <dbReference type="ARBA" id="ARBA00001936"/>
    </source>
</evidence>
<feature type="binding site" evidence="11">
    <location>
        <position position="109"/>
    </location>
    <ligand>
        <name>D-threo-isocitrate</name>
        <dbReference type="ChEBI" id="CHEBI:15562"/>
    </ligand>
</feature>
<dbReference type="GO" id="GO:0051287">
    <property type="term" value="F:NAD binding"/>
    <property type="evidence" value="ECO:0007669"/>
    <property type="project" value="InterPro"/>
</dbReference>
<evidence type="ECO:0000256" key="8">
    <source>
        <dbReference type="ARBA" id="ARBA00023002"/>
    </source>
</evidence>
<dbReference type="InterPro" id="IPR004790">
    <property type="entry name" value="Isocitrate_DH_NADP"/>
</dbReference>
<keyword evidence="7 10" id="KW-0521">NADP</keyword>
<evidence type="ECO:0000259" key="14">
    <source>
        <dbReference type="SMART" id="SM01329"/>
    </source>
</evidence>
<dbReference type="SUPFAM" id="SSF53659">
    <property type="entry name" value="Isocitrate/Isopropylmalate dehydrogenase-like"/>
    <property type="match status" value="1"/>
</dbReference>
<keyword evidence="6 10" id="KW-0460">Magnesium</keyword>
<dbReference type="InterPro" id="IPR024084">
    <property type="entry name" value="IsoPropMal-DH-like_dom"/>
</dbReference>
<comment type="similarity">
    <text evidence="2 10">Belongs to the isocitrate and isopropylmalate dehydrogenases family.</text>
</comment>
<dbReference type="PANTHER" id="PTHR11822:SF21">
    <property type="entry name" value="ISOCITRATE DEHYDROGENASE [NADP], MITOCHONDRIAL"/>
    <property type="match status" value="1"/>
</dbReference>
<feature type="binding site" evidence="11">
    <location>
        <position position="77"/>
    </location>
    <ligand>
        <name>D-threo-isocitrate</name>
        <dbReference type="ChEBI" id="CHEBI:15562"/>
    </ligand>
</feature>
<evidence type="ECO:0000256" key="10">
    <source>
        <dbReference type="PIRNR" id="PIRNR000108"/>
    </source>
</evidence>
<comment type="cofactor">
    <cofactor evidence="1">
        <name>Mn(2+)</name>
        <dbReference type="ChEBI" id="CHEBI:29035"/>
    </cofactor>
</comment>
<feature type="binding site" evidence="13">
    <location>
        <begin position="309"/>
        <end position="314"/>
    </location>
    <ligand>
        <name>NADP(+)</name>
        <dbReference type="ChEBI" id="CHEBI:58349"/>
    </ligand>
</feature>
<evidence type="ECO:0000256" key="2">
    <source>
        <dbReference type="ARBA" id="ARBA00007769"/>
    </source>
</evidence>
<feature type="binding site" evidence="13">
    <location>
        <position position="82"/>
    </location>
    <ligand>
        <name>NADP(+)</name>
        <dbReference type="ChEBI" id="CHEBI:58349"/>
    </ligand>
</feature>
<protein>
    <recommendedName>
        <fullName evidence="10">Isocitrate dehydrogenase [NADP]</fullName>
        <ecNumber evidence="10">1.1.1.42</ecNumber>
    </recommendedName>
</protein>
<evidence type="ECO:0000256" key="11">
    <source>
        <dbReference type="PIRSR" id="PIRSR000108-2"/>
    </source>
</evidence>
<comment type="catalytic activity">
    <reaction evidence="10">
        <text>D-threo-isocitrate + NADP(+) = 2-oxoglutarate + CO2 + NADPH</text>
        <dbReference type="Rhea" id="RHEA:19629"/>
        <dbReference type="ChEBI" id="CHEBI:15562"/>
        <dbReference type="ChEBI" id="CHEBI:16526"/>
        <dbReference type="ChEBI" id="CHEBI:16810"/>
        <dbReference type="ChEBI" id="CHEBI:57783"/>
        <dbReference type="ChEBI" id="CHEBI:58349"/>
        <dbReference type="EC" id="1.1.1.42"/>
    </reaction>
</comment>
<dbReference type="InterPro" id="IPR019818">
    <property type="entry name" value="IsoCit/isopropylmalate_DH_CS"/>
</dbReference>
<feature type="binding site" evidence="12">
    <location>
        <position position="274"/>
    </location>
    <ligand>
        <name>Mn(2+)</name>
        <dbReference type="ChEBI" id="CHEBI:29035"/>
    </ligand>
</feature>
<proteinExistence type="inferred from homology"/>
<dbReference type="GO" id="GO:0005777">
    <property type="term" value="C:peroxisome"/>
    <property type="evidence" value="ECO:0007669"/>
    <property type="project" value="TreeGrafter"/>
</dbReference>
<organism evidence="15 16">
    <name type="scientific">Denticeps clupeoides</name>
    <name type="common">denticle herring</name>
    <dbReference type="NCBI Taxonomy" id="299321"/>
    <lineage>
        <taxon>Eukaryota</taxon>
        <taxon>Metazoa</taxon>
        <taxon>Chordata</taxon>
        <taxon>Craniata</taxon>
        <taxon>Vertebrata</taxon>
        <taxon>Euteleostomi</taxon>
        <taxon>Actinopterygii</taxon>
        <taxon>Neopterygii</taxon>
        <taxon>Teleostei</taxon>
        <taxon>Clupei</taxon>
        <taxon>Clupeiformes</taxon>
        <taxon>Denticipitoidei</taxon>
        <taxon>Denticipitidae</taxon>
        <taxon>Denticeps</taxon>
    </lineage>
</organism>
<name>A0AAY4EVV6_9TELE</name>
<dbReference type="SMART" id="SM01329">
    <property type="entry name" value="Iso_dh"/>
    <property type="match status" value="1"/>
</dbReference>
<dbReference type="GO" id="GO:0006099">
    <property type="term" value="P:tricarboxylic acid cycle"/>
    <property type="evidence" value="ECO:0007669"/>
    <property type="project" value="UniProtKB-KW"/>
</dbReference>
<dbReference type="Pfam" id="PF00180">
    <property type="entry name" value="Iso_dh"/>
    <property type="match status" value="1"/>
</dbReference>
<dbReference type="Proteomes" id="UP000694580">
    <property type="component" value="Chromosome 20"/>
</dbReference>
<accession>A0AAY4EVV6</accession>
<keyword evidence="3" id="KW-0329">Glyoxylate bypass</keyword>
<dbReference type="NCBIfam" id="TIGR00127">
    <property type="entry name" value="nadp_idh_euk"/>
    <property type="match status" value="1"/>
</dbReference>
<evidence type="ECO:0000256" key="7">
    <source>
        <dbReference type="ARBA" id="ARBA00022857"/>
    </source>
</evidence>
<keyword evidence="8 10" id="KW-0560">Oxidoreductase</keyword>
<keyword evidence="4 10" id="KW-0816">Tricarboxylic acid cycle</keyword>
<comment type="cofactor">
    <cofactor evidence="10 12">
        <name>Mg(2+)</name>
        <dbReference type="ChEBI" id="CHEBI:18420"/>
    </cofactor>
    <cofactor evidence="10 12">
        <name>Mn(2+)</name>
        <dbReference type="ChEBI" id="CHEBI:29035"/>
    </cofactor>
    <text evidence="10 12">Binds 1 Mg(2+) or Mn(2+) ion per subunit.</text>
</comment>
<feature type="binding site" evidence="13">
    <location>
        <position position="327"/>
    </location>
    <ligand>
        <name>NADP(+)</name>
        <dbReference type="ChEBI" id="CHEBI:58349"/>
    </ligand>
</feature>
<dbReference type="AlphaFoldDB" id="A0AAY4EVV6"/>
<evidence type="ECO:0000256" key="12">
    <source>
        <dbReference type="PIRSR" id="PIRSR000108-3"/>
    </source>
</evidence>
<dbReference type="GO" id="GO:0005739">
    <property type="term" value="C:mitochondrion"/>
    <property type="evidence" value="ECO:0007669"/>
    <property type="project" value="TreeGrafter"/>
</dbReference>
<sequence length="414" mass="46855">MSPKIKAGSVVEMQGDEMTRVIWELIKEKLIFPYLELDLHSYDLGMENRDATDDRVTVEAAEAVQRYNVGIKCATITPDEVRVEEFKLKQMWRSPNGTIRNILGGTVFREAIICKNIPRLVPGWVKPIIIGRHAHGDQVQIPHPDFGIEYKNDVSLTATRTGLLQIKVKYQYSTGGVALGMYNTDKSIRDFAHSSFQMGLQKAIPVYLSTKNTILKKYDGRFKDIFQEIYDKEYKAKYDAMGIWYEHRLIDDMVAQAMKSEGGFIWACKNYDGDVQSDSVAQGYGSLGMMTSVLICPDGRTVEAEAAHGTVTRHYRQHQQGKETSTNPIASIFAWTRGLAHRAELDKNTELRWFADALEAVCIETIEAGFMTKDLAACIKSLPNVQRSDYLNTFEFLDKLAENLKLKLSSQPKL</sequence>
<evidence type="ECO:0000256" key="13">
    <source>
        <dbReference type="PIRSR" id="PIRSR000108-4"/>
    </source>
</evidence>
<evidence type="ECO:0000313" key="15">
    <source>
        <dbReference type="Ensembl" id="ENSDCDP00010061837.1"/>
    </source>
</evidence>
<keyword evidence="16" id="KW-1185">Reference proteome</keyword>
<dbReference type="GO" id="GO:0006102">
    <property type="term" value="P:isocitrate metabolic process"/>
    <property type="evidence" value="ECO:0007669"/>
    <property type="project" value="InterPro"/>
</dbReference>
<evidence type="ECO:0000256" key="6">
    <source>
        <dbReference type="ARBA" id="ARBA00022842"/>
    </source>
</evidence>
<dbReference type="GO" id="GO:0006739">
    <property type="term" value="P:NADP+ metabolic process"/>
    <property type="evidence" value="ECO:0007669"/>
    <property type="project" value="TreeGrafter"/>
</dbReference>
<feature type="binding site" evidence="12">
    <location>
        <position position="251"/>
    </location>
    <ligand>
        <name>Mn(2+)</name>
        <dbReference type="ChEBI" id="CHEBI:29035"/>
    </ligand>
</feature>
<dbReference type="GO" id="GO:0006097">
    <property type="term" value="P:glyoxylate cycle"/>
    <property type="evidence" value="ECO:0007669"/>
    <property type="project" value="UniProtKB-KW"/>
</dbReference>
<dbReference type="PIRSF" id="PIRSF000108">
    <property type="entry name" value="IDH_NADP"/>
    <property type="match status" value="1"/>
</dbReference>
<dbReference type="NCBIfam" id="NF006156">
    <property type="entry name" value="PRK08299.1"/>
    <property type="match status" value="1"/>
</dbReference>
<gene>
    <name evidence="15" type="primary">IDH2</name>
</gene>
<dbReference type="GeneTree" id="ENSGT00390000012547"/>
<dbReference type="Ensembl" id="ENSDCDT00010072613.1">
    <property type="protein sequence ID" value="ENSDCDP00010061837.1"/>
    <property type="gene ID" value="ENSDCDG00010034014.1"/>
</dbReference>
<evidence type="ECO:0000256" key="3">
    <source>
        <dbReference type="ARBA" id="ARBA00022435"/>
    </source>
</evidence>
<feature type="binding site" evidence="11">
    <location>
        <position position="132"/>
    </location>
    <ligand>
        <name>D-threo-isocitrate</name>
        <dbReference type="ChEBI" id="CHEBI:15562"/>
    </ligand>
</feature>
<dbReference type="FunFam" id="3.40.718.10:FF:000002">
    <property type="entry name" value="Isocitrate dehydrogenase [NADP]"/>
    <property type="match status" value="1"/>
</dbReference>
<feature type="binding site" evidence="11">
    <location>
        <begin position="94"/>
        <end position="100"/>
    </location>
    <ligand>
        <name>D-threo-isocitrate</name>
        <dbReference type="ChEBI" id="CHEBI:15562"/>
    </ligand>
</feature>
<reference evidence="15 16" key="1">
    <citation type="submission" date="2020-06" db="EMBL/GenBank/DDBJ databases">
        <authorList>
            <consortium name="Wellcome Sanger Institute Data Sharing"/>
        </authorList>
    </citation>
    <scope>NUCLEOTIDE SEQUENCE [LARGE SCALE GENOMIC DNA]</scope>
</reference>
<keyword evidence="9 10" id="KW-0464">Manganese</keyword>
<dbReference type="GO" id="GO:0005829">
    <property type="term" value="C:cytosol"/>
    <property type="evidence" value="ECO:0007669"/>
    <property type="project" value="TreeGrafter"/>
</dbReference>